<reference evidence="2" key="1">
    <citation type="journal article" date="2010" name="Nat. Biotechnol.">
        <title>Draft genome sequence of the oilseed species Ricinus communis.</title>
        <authorList>
            <person name="Chan A.P."/>
            <person name="Crabtree J."/>
            <person name="Zhao Q."/>
            <person name="Lorenzi H."/>
            <person name="Orvis J."/>
            <person name="Puiu D."/>
            <person name="Melake-Berhan A."/>
            <person name="Jones K.M."/>
            <person name="Redman J."/>
            <person name="Chen G."/>
            <person name="Cahoon E.B."/>
            <person name="Gedil M."/>
            <person name="Stanke M."/>
            <person name="Haas B.J."/>
            <person name="Wortman J.R."/>
            <person name="Fraser-Liggett C.M."/>
            <person name="Ravel J."/>
            <person name="Rabinowicz P.D."/>
        </authorList>
    </citation>
    <scope>NUCLEOTIDE SEQUENCE [LARGE SCALE GENOMIC DNA]</scope>
    <source>
        <strain evidence="2">cv. Hale</strain>
    </source>
</reference>
<name>B9T5Y5_RICCO</name>
<dbReference type="InParanoid" id="B9T5Y5"/>
<keyword evidence="2" id="KW-1185">Reference proteome</keyword>
<sequence>MAELVGEEGLKEVNKKQQSLQMTAYITRQNEDGKQLRFQFQLVLLCCCYFCSNHRCYK</sequence>
<proteinExistence type="predicted"/>
<protein>
    <submittedName>
        <fullName evidence="1">Uncharacterized protein</fullName>
    </submittedName>
</protein>
<evidence type="ECO:0000313" key="1">
    <source>
        <dbReference type="EMBL" id="EEF28725.1"/>
    </source>
</evidence>
<accession>B9T5Y5</accession>
<organism evidence="1 2">
    <name type="scientific">Ricinus communis</name>
    <name type="common">Castor bean</name>
    <dbReference type="NCBI Taxonomy" id="3988"/>
    <lineage>
        <taxon>Eukaryota</taxon>
        <taxon>Viridiplantae</taxon>
        <taxon>Streptophyta</taxon>
        <taxon>Embryophyta</taxon>
        <taxon>Tracheophyta</taxon>
        <taxon>Spermatophyta</taxon>
        <taxon>Magnoliopsida</taxon>
        <taxon>eudicotyledons</taxon>
        <taxon>Gunneridae</taxon>
        <taxon>Pentapetalae</taxon>
        <taxon>rosids</taxon>
        <taxon>fabids</taxon>
        <taxon>Malpighiales</taxon>
        <taxon>Euphorbiaceae</taxon>
        <taxon>Acalyphoideae</taxon>
        <taxon>Acalypheae</taxon>
        <taxon>Ricinus</taxon>
    </lineage>
</organism>
<evidence type="ECO:0000313" key="2">
    <source>
        <dbReference type="Proteomes" id="UP000008311"/>
    </source>
</evidence>
<dbReference type="AlphaFoldDB" id="B9T5Y5"/>
<dbReference type="Proteomes" id="UP000008311">
    <property type="component" value="Unassembled WGS sequence"/>
</dbReference>
<gene>
    <name evidence="1" type="ORF">RCOM_0415490</name>
</gene>
<dbReference type="EMBL" id="EQ974562">
    <property type="protein sequence ID" value="EEF28725.1"/>
    <property type="molecule type" value="Genomic_DNA"/>
</dbReference>